<dbReference type="Proteomes" id="UP000515158">
    <property type="component" value="Unplaced"/>
</dbReference>
<dbReference type="InParanoid" id="A0A6P8ZSN6"/>
<evidence type="ECO:0000259" key="1">
    <source>
        <dbReference type="Pfam" id="PF05699"/>
    </source>
</evidence>
<name>A0A6P8ZSN6_THRPL</name>
<dbReference type="GeneID" id="117649413"/>
<proteinExistence type="predicted"/>
<evidence type="ECO:0000313" key="3">
    <source>
        <dbReference type="RefSeq" id="XP_034248085.1"/>
    </source>
</evidence>
<dbReference type="PANTHER" id="PTHR37162">
    <property type="entry name" value="HAT FAMILY DIMERISATION DOMAINCONTAINING PROTEIN-RELATED"/>
    <property type="match status" value="1"/>
</dbReference>
<gene>
    <name evidence="3" type="primary">LOC117649413</name>
</gene>
<reference evidence="3" key="1">
    <citation type="submission" date="2025-08" db="UniProtKB">
        <authorList>
            <consortium name="RefSeq"/>
        </authorList>
    </citation>
    <scope>IDENTIFICATION</scope>
    <source>
        <tissue evidence="3">Total insect</tissue>
    </source>
</reference>
<dbReference type="OrthoDB" id="6783358at2759"/>
<feature type="domain" description="HAT C-terminal dimerisation" evidence="1">
    <location>
        <begin position="423"/>
        <end position="473"/>
    </location>
</feature>
<protein>
    <submittedName>
        <fullName evidence="3">Uncharacterized protein LOC117649413</fullName>
    </submittedName>
</protein>
<keyword evidence="2" id="KW-1185">Reference proteome</keyword>
<dbReference type="AlphaFoldDB" id="A0A6P8ZSN6"/>
<dbReference type="InterPro" id="IPR008906">
    <property type="entry name" value="HATC_C_dom"/>
</dbReference>
<dbReference type="PANTHER" id="PTHR37162:SF1">
    <property type="entry name" value="BED-TYPE DOMAIN-CONTAINING PROTEIN"/>
    <property type="match status" value="1"/>
</dbReference>
<accession>A0A6P8ZSN6</accession>
<dbReference type="InterPro" id="IPR012337">
    <property type="entry name" value="RNaseH-like_sf"/>
</dbReference>
<dbReference type="RefSeq" id="XP_034248085.1">
    <property type="nucleotide sequence ID" value="XM_034392194.1"/>
</dbReference>
<dbReference type="SUPFAM" id="SSF53098">
    <property type="entry name" value="Ribonuclease H-like"/>
    <property type="match status" value="1"/>
</dbReference>
<evidence type="ECO:0000313" key="2">
    <source>
        <dbReference type="Proteomes" id="UP000515158"/>
    </source>
</evidence>
<dbReference type="Pfam" id="PF05699">
    <property type="entry name" value="Dimer_Tnp_hAT"/>
    <property type="match status" value="1"/>
</dbReference>
<dbReference type="KEGG" id="tpal:117649413"/>
<dbReference type="GO" id="GO:0046983">
    <property type="term" value="F:protein dimerization activity"/>
    <property type="evidence" value="ECO:0007669"/>
    <property type="project" value="InterPro"/>
</dbReference>
<organism evidence="3">
    <name type="scientific">Thrips palmi</name>
    <name type="common">Melon thrips</name>
    <dbReference type="NCBI Taxonomy" id="161013"/>
    <lineage>
        <taxon>Eukaryota</taxon>
        <taxon>Metazoa</taxon>
        <taxon>Ecdysozoa</taxon>
        <taxon>Arthropoda</taxon>
        <taxon>Hexapoda</taxon>
        <taxon>Insecta</taxon>
        <taxon>Pterygota</taxon>
        <taxon>Neoptera</taxon>
        <taxon>Paraneoptera</taxon>
        <taxon>Thysanoptera</taxon>
        <taxon>Terebrantia</taxon>
        <taxon>Thripoidea</taxon>
        <taxon>Thripidae</taxon>
        <taxon>Thrips</taxon>
    </lineage>
</organism>
<sequence>MKVPFSVLMDGSTDHTAHKSMCVMVKYFSPRIKKSIIALLELVPLDARDCSAAKQYEALMKCFEDKGIPKRNIVGLGVDNENTMTGEHNSVWSRLRADVPHAMLMGCNCHSAASSAQVACGKMPPHLDELISRVTNYIGGSAKRQAGLEEFQEYFNAEKHKLLKLCTTRWLCRHQCVVRMLEQWDVLIHFFTAASFDEASLPQNRKRPATEIMNDLKNPFNRAYFLFIEYSLNFFNQFNALFQSKSVMIHKLRDKSIELLKDVCQNYLMPENVERILTTKIDDPRAYLPLDEVYMGPKCEKFMKELPQYKDGFKVVRQKCLDFYVAAAKDIASRLPPLNDMQFHEMKFVDPNVALSSASRREIRDLGLLVARFKDILQLDEEALAFEWRTMPNAIPEAEKKRLMEMQPDEAWADIGEMKTLSDELRFPQLSKLARCVLSLPHANSDCERVFAIVTDVRCKKRNRIGSACMNAISVSRCAFKAKGIDCTCFEVTKKHLELHNQEMYPHISKS</sequence>